<evidence type="ECO:0000256" key="2">
    <source>
        <dbReference type="ARBA" id="ARBA00007613"/>
    </source>
</evidence>
<evidence type="ECO:0000256" key="5">
    <source>
        <dbReference type="ARBA" id="ARBA00022692"/>
    </source>
</evidence>
<dbReference type="PANTHER" id="PTHR30026:SF20">
    <property type="entry name" value="OUTER MEMBRANE PROTEIN TOLC"/>
    <property type="match status" value="1"/>
</dbReference>
<protein>
    <recommendedName>
        <fullName evidence="11">TolC family protein</fullName>
    </recommendedName>
</protein>
<keyword evidence="7" id="KW-0998">Cell outer membrane</keyword>
<evidence type="ECO:0000256" key="6">
    <source>
        <dbReference type="ARBA" id="ARBA00023136"/>
    </source>
</evidence>
<reference evidence="9" key="1">
    <citation type="submission" date="2021-04" db="EMBL/GenBank/DDBJ databases">
        <authorList>
            <person name="Rodrigo-Torres L."/>
            <person name="Arahal R. D."/>
            <person name="Lucena T."/>
        </authorList>
    </citation>
    <scope>NUCLEOTIDE SEQUENCE</scope>
    <source>
        <strain evidence="9">AS29M-1</strain>
    </source>
</reference>
<keyword evidence="4" id="KW-1134">Transmembrane beta strand</keyword>
<evidence type="ECO:0000313" key="9">
    <source>
        <dbReference type="EMBL" id="CAG5078774.1"/>
    </source>
</evidence>
<evidence type="ECO:0000256" key="4">
    <source>
        <dbReference type="ARBA" id="ARBA00022452"/>
    </source>
</evidence>
<evidence type="ECO:0000313" key="10">
    <source>
        <dbReference type="Proteomes" id="UP000683507"/>
    </source>
</evidence>
<dbReference type="RefSeq" id="WP_258540987.1">
    <property type="nucleotide sequence ID" value="NZ_OU015584.1"/>
</dbReference>
<name>A0A916NAA0_9FLAO</name>
<dbReference type="Pfam" id="PF02321">
    <property type="entry name" value="OEP"/>
    <property type="match status" value="1"/>
</dbReference>
<dbReference type="GO" id="GO:1990281">
    <property type="term" value="C:efflux pump complex"/>
    <property type="evidence" value="ECO:0007669"/>
    <property type="project" value="TreeGrafter"/>
</dbReference>
<dbReference type="Proteomes" id="UP000683507">
    <property type="component" value="Chromosome"/>
</dbReference>
<dbReference type="GO" id="GO:0015288">
    <property type="term" value="F:porin activity"/>
    <property type="evidence" value="ECO:0007669"/>
    <property type="project" value="TreeGrafter"/>
</dbReference>
<keyword evidence="5" id="KW-0812">Transmembrane</keyword>
<dbReference type="SUPFAM" id="SSF56954">
    <property type="entry name" value="Outer membrane efflux proteins (OEP)"/>
    <property type="match status" value="1"/>
</dbReference>
<dbReference type="PANTHER" id="PTHR30026">
    <property type="entry name" value="OUTER MEMBRANE PROTEIN TOLC"/>
    <property type="match status" value="1"/>
</dbReference>
<keyword evidence="10" id="KW-1185">Reference proteome</keyword>
<evidence type="ECO:0000256" key="1">
    <source>
        <dbReference type="ARBA" id="ARBA00004442"/>
    </source>
</evidence>
<comment type="subcellular location">
    <subcellularLocation>
        <location evidence="1">Cell outer membrane</location>
    </subcellularLocation>
</comment>
<dbReference type="KEGG" id="ptan:CRYO30217_00763"/>
<dbReference type="EMBL" id="OU015584">
    <property type="protein sequence ID" value="CAG5078774.1"/>
    <property type="molecule type" value="Genomic_DNA"/>
</dbReference>
<keyword evidence="6" id="KW-0472">Membrane</keyword>
<dbReference type="GO" id="GO:0015562">
    <property type="term" value="F:efflux transmembrane transporter activity"/>
    <property type="evidence" value="ECO:0007669"/>
    <property type="project" value="InterPro"/>
</dbReference>
<evidence type="ECO:0000256" key="3">
    <source>
        <dbReference type="ARBA" id="ARBA00022448"/>
    </source>
</evidence>
<accession>A0A916NAA0</accession>
<evidence type="ECO:0000256" key="8">
    <source>
        <dbReference type="SAM" id="Coils"/>
    </source>
</evidence>
<organism evidence="9 10">
    <name type="scientific">Parvicella tangerina</name>
    <dbReference type="NCBI Taxonomy" id="2829795"/>
    <lineage>
        <taxon>Bacteria</taxon>
        <taxon>Pseudomonadati</taxon>
        <taxon>Bacteroidota</taxon>
        <taxon>Flavobacteriia</taxon>
        <taxon>Flavobacteriales</taxon>
        <taxon>Parvicellaceae</taxon>
        <taxon>Parvicella</taxon>
    </lineage>
</organism>
<evidence type="ECO:0000256" key="7">
    <source>
        <dbReference type="ARBA" id="ARBA00023237"/>
    </source>
</evidence>
<gene>
    <name evidence="9" type="ORF">CRYO30217_00763</name>
</gene>
<dbReference type="GO" id="GO:0009279">
    <property type="term" value="C:cell outer membrane"/>
    <property type="evidence" value="ECO:0007669"/>
    <property type="project" value="UniProtKB-SubCell"/>
</dbReference>
<comment type="similarity">
    <text evidence="2">Belongs to the outer membrane factor (OMF) (TC 1.B.17) family.</text>
</comment>
<proteinExistence type="inferred from homology"/>
<sequence length="465" mass="52883">MKKIGLILMLWLQWLPLFLFAQPESGEVMSYEQFIGVVKQHHPVMIQANEIYNSAEGALLESRGGFDPVLKGDLQQKEYEGTRYFQLSEAGLVVPTWIGANIKLGYTQSIGDYINVMDKLPSNGLVFAGVELPLGQGLFYDKRRAAVDKAKLYVAMAGAERSLLVNDVIYQASMDYWEWFEKHHQVLAVDNLLKKSAERLKNIKRSAELGDKPYVDTLEASIQFQNFQSLYMDLKMAEENARAYVNIHLWADGILPLELDTSSIPEQLNRATLDMSVWQMANDTLIANHPKLNTKQFKIDINEVELRLAREYLKPKLNINYNVLNEPVGGDLVGFNPNDYKFGVGVAVPLFLRSSRGQIQKQKAELQIAKADYEWTREQLRAKLVATVNKSKNSVAQAQLLSEVVVNYRNLVNAERKLFEIGESSLMMLNYREIALLESEIKWIEKISKSKVAEIQILYAIGQLN</sequence>
<dbReference type="AlphaFoldDB" id="A0A916NAA0"/>
<keyword evidence="8" id="KW-0175">Coiled coil</keyword>
<dbReference type="InterPro" id="IPR003423">
    <property type="entry name" value="OMP_efflux"/>
</dbReference>
<feature type="coiled-coil region" evidence="8">
    <location>
        <begin position="352"/>
        <end position="383"/>
    </location>
</feature>
<evidence type="ECO:0008006" key="11">
    <source>
        <dbReference type="Google" id="ProtNLM"/>
    </source>
</evidence>
<dbReference type="Gene3D" id="1.20.1600.10">
    <property type="entry name" value="Outer membrane efflux proteins (OEP)"/>
    <property type="match status" value="1"/>
</dbReference>
<keyword evidence="3" id="KW-0813">Transport</keyword>
<dbReference type="InterPro" id="IPR051906">
    <property type="entry name" value="TolC-like"/>
</dbReference>